<feature type="compositionally biased region" description="Basic and acidic residues" evidence="4">
    <location>
        <begin position="4483"/>
        <end position="4498"/>
    </location>
</feature>
<feature type="compositionally biased region" description="Basic and acidic residues" evidence="4">
    <location>
        <begin position="5257"/>
        <end position="5360"/>
    </location>
</feature>
<comment type="caution">
    <text evidence="3">Lacks conserved residue(s) required for the propagation of feature annotation.</text>
</comment>
<feature type="signal peptide" evidence="5">
    <location>
        <begin position="1"/>
        <end position="22"/>
    </location>
</feature>
<dbReference type="InterPro" id="IPR000859">
    <property type="entry name" value="CUB_dom"/>
</dbReference>
<evidence type="ECO:0000256" key="3">
    <source>
        <dbReference type="PROSITE-ProRule" id="PRU00124"/>
    </source>
</evidence>
<feature type="compositionally biased region" description="Basic residues" evidence="4">
    <location>
        <begin position="244"/>
        <end position="254"/>
    </location>
</feature>
<feature type="compositionally biased region" description="Basic and acidic residues" evidence="4">
    <location>
        <begin position="4759"/>
        <end position="4773"/>
    </location>
</feature>
<feature type="domain" description="F5/8 type C" evidence="6">
    <location>
        <begin position="2597"/>
        <end position="2761"/>
    </location>
</feature>
<feature type="compositionally biased region" description="Low complexity" evidence="4">
    <location>
        <begin position="4499"/>
        <end position="4509"/>
    </location>
</feature>
<feature type="domain" description="F5/8 type C" evidence="6">
    <location>
        <begin position="2046"/>
        <end position="2206"/>
    </location>
</feature>
<dbReference type="Pfam" id="PF00754">
    <property type="entry name" value="F5_F8_type_C"/>
    <property type="match status" value="20"/>
</dbReference>
<evidence type="ECO:0000256" key="1">
    <source>
        <dbReference type="ARBA" id="ARBA00010241"/>
    </source>
</evidence>
<feature type="region of interest" description="Disordered" evidence="4">
    <location>
        <begin position="243"/>
        <end position="307"/>
    </location>
</feature>
<feature type="domain" description="F5/8 type C" evidence="6">
    <location>
        <begin position="2967"/>
        <end position="3131"/>
    </location>
</feature>
<feature type="compositionally biased region" description="Basic and acidic residues" evidence="4">
    <location>
        <begin position="4857"/>
        <end position="4876"/>
    </location>
</feature>
<feature type="compositionally biased region" description="Basic and acidic residues" evidence="4">
    <location>
        <begin position="5619"/>
        <end position="5785"/>
    </location>
</feature>
<dbReference type="PROSITE" id="PS01285">
    <property type="entry name" value="FA58C_1"/>
    <property type="match status" value="19"/>
</dbReference>
<feature type="domain" description="F5/8 type C" evidence="6">
    <location>
        <begin position="2228"/>
        <end position="2391"/>
    </location>
</feature>
<dbReference type="EMBL" id="GG666523">
    <property type="protein sequence ID" value="EEN59178.1"/>
    <property type="molecule type" value="Genomic_DNA"/>
</dbReference>
<feature type="compositionally biased region" description="Low complexity" evidence="4">
    <location>
        <begin position="4597"/>
        <end position="4606"/>
    </location>
</feature>
<sequence>MERRVLLLTVVMLGTGVMAAHGGGNYQTVNLQDHCGDYVSLGKTGHIKWEGPTDGADCFVILCAEPEQKIVLQFLTMDILPPSNTSFKGCTTNRLALYNGNYGDFFASYDRKVCTKSRDFISAKSNISLHLRTNFSGHGNFDIMFTTYYFSPEGHCPQGNFFKCSNDRCIDKGLTCDGVYNCGSDDRSDESIFRNEARCPEPGINLTFAEIMGIAIGSFGLLAVGGLCCYVFIFKGCGQTRPSRFNRRSRRRHDRASQGDIAMTPLTSLQEVRHKEVRSSAHTVSSHRSGPAASAPEKKSPTMPPKPIVMGAVSKSIPLEIVDISESTSKRSVAKTRGKMATPEDIAALKETIASLTKMIEDQKKQMEEIRGFMKTVALKSGQKFDFKAMMTSSMSSSSASSTTKKMSMESKMTAITTKISKYSVFASTTTTVVMTSSTELSEKTSVTRAKFSCVETATEAGAWCAATNDDKQFLLIDLESAQLVTGIVTQGRNSSPDWPDGPTQQWVTSYKISYGLENGDETEYKKANGEALIFKGNADTDTPVSHAFKTYNGTFTARYIKIHVLTWHEHIAMRADVIIEDETKKLEVEKAGLEMKMTTIAEKISKYSVFASTTTTVVMTSSTELSEKTSVTRAKFLCVETATEAGAWCAATNDDKQFLLIDLESAQLVTGIVTQGRNSSPDWPDGPTQQWVTSYKISYGLENGDETEYKKANGETLIFKGNVDTDTPVSHAFKAYNGTFTARYIKIHVLTWHEHIAMRADVIIEGETKKLEVEKAEMETKMTTIAESVSKYSSFSSSVTSITVVMTTSTELSVQTSVTRAKFSCVETATEAGAWCAATNDDKQFLLIDLESAQLVTGIVTQGRNSSPDWPDGPTQQWVTSYTLSYGLENGDETEYKDKKGELLIFKANVDTDTPVSHSFKAYSGTFTARYIKIHIVTWHEHIAMRADIIIEDDTKIQIKKEEEKTVIAETVTETSVMASSSISVVVTTSTELDVRYTVTQAKFGVVETKDEAGAWCAATNDDKQFLLIDLEQEKLVTGIVTQGRNSSPDWPDGPTSHWVTSYTLSYGLENGDENQYKDKKGELKIFKGNKDTDTPVTHNFAEFGGPFNARYVKIHPVTWNDHICMRADMIVEDPVKKQMKEVAKKEEQMTVIAESVTETSVIASSVTMVSVTTSTELDVRYTVTQAKFGVVETKDEAGAWCAATNDDKQFLLIDLEQEKLVTGIVTQGRNSSPDWPDGPTSHWVTSYTLSYGLENGDENEYKDKKGELKIFKGNKDTDTPVTHNFAEFGGSFNARYVKIHPVTWNDHICMRADMIVEDQTSVIASSVTVVSVTTSTELDMRYTVTQAKFGVVETKDEAGAWCAATNDDKQFLLIDLEQEKLVTGIVTQGRNSSPDWPDGPTSHWVTSYTLSYGLENGDENEYKDKKGELKIFKGNKDTDTPVTHNFAEFGGPFNARYVKIHPVTWNDHICMRADMIVEDHILFVLFYIKAVKKQLKEVAKKEEQMTVIAESVTETSVIASSVTMVSVTTSTELDVRYTVTQAKFGVVETKDEAGAWCAATNDDKQFLLIDLEQEKLVTGIVTQGRNSSPDWPDGPTSHWVTSYTLSYGLENGDENEYKDKKGELKIFKGNKDTDTPVTHNFAEFGGPFNARYVKIHPVTWNDHICMRADMIVEDPVKKQLNEVAKKEEQMTVIAESVTETSVIASSVTMVSVTTSTELDVRYTVTQAKFGVVETKDEAGAWCAATNDDKQFLLIDLEQEKLVTGIVTQGRNSSPDWPDGPTSHWVTSYTLSYGLGNGDENEYKDKKGELKVFKGNKDTDTPVTHNFAEFGGPFNARYVKIHPVTWNDHICMRADMIVEDPVKKQMKEVAKKEEQMTVIAESVTETSVIASSVTMVSVTTSTELDVRYTVTQAKFGVVETKDEAGAWCAATNDDKQFLLIDLEQEKLVTGIVTQGRNSSPDWPDGPTSHWVTSYTLSYGLENGDENEYKDKKGELKIFKGNKDTDTPVTHNFAEFGGPFNARYVKIHPVTWNDHICMRADMIVEDQTSVIASSVTMVSVTTSTELDVRYTVTQAKFGIVETKDEAGAWCAATNDDKQFLLIDLEQEKLVTGIVTQGRNSSPDWPDGPTSHWVTSYTLSYGLENGDENEYKDKKGELKIFKGNKDTDTPVTHNFAEFGGPFIARYVKIHPVTWNDHICMRADMIVEDAKKKQLKEVAKKEEQMTVIAETVTETSVMASSSTTVSVTTSTELDVRYTVTQAKFGVVETKDEAGAWCAATNDDKQFLLIDLEQEKLVTGIVTQGRNSSPDWPDGPTSHWVTSYTLSYGLENGDENEYKDKKGELKVFKGNKDTDTPVTHNFAEFGGPFNARYVKIHPVTWNDHICMRADMIVEDATKKAAVELAKKEETMTTIAETVTETSIMASSSVTVSVTTSTELDVRYTVTQAKFGVVETKDEAGAWCAATNDDKQFLLIDLEQEKLVTGIVTQGRNSSPDWPDGPTSHWVTSYTLSYGLENGDENEYKDKKGELKIFKGNKDTDTPVTHNFAEFGGPFNARYIKIHPVTWNDHICMRADMIVEDPVKKQLKEVAKKEEQMTIIAESVTETSVVASSVTMVSVTTSTELDVRYTVTQAKFGVVETKDEAGAWCAATNDDKQFLLIDLEQEKLVTGIVTQGRNSSPDWPDGPTSHWVTSYTLSYGLENGDENEYKDKKGELKVFKGNKDTDTPVTHNFAEFGGPFNARYVKIHPVTWNDHICMRADMIVEDAVKKQLKEVAKKEEQMTVIAESVTETSVIASSVTMVSVTTSTELDVRYTVTQAKFGVVETKDEAGAWCAATNDDKQFLLIDLEQEKLVTGIVTQGRNSSPDWPDGPTSHWVTSYTLSYGLENGDENEYKDKKGELKVFKGNKDTDTPVTHNFAEFGGPFNARYVKIHPVTWNDHICMRADMIVEDPVKKQLKEVAKKEEQMTVIAESVTETSVIASSVTMVSVTTSTELDVRYTVTQAKFGVVETKDEAGAWCAATNDDKQFLLIDLEQEKLVTGIVTQGRNSSPDWPDGPTSHWVTSYTLSYGLENGDENEYKDKKGELKIFKGNKDTDTPVTHNFAEFGGPFNARYVKIHPVTWNDHICMRADMIVEDAKKKEIKELEKRQETMTTIAETVTETSVMASSSITVSVTTSTELDVRYTVTQAKFGVMETKDEAGAWCAATNDDKQFLLIDLEQEKLVTGIVTQGRNSSPDWPDGPTSHWVTSYTLSYGLENGDENEYKDKKGELKIFKGNKDTDTPVTHNFAEFGGPFNARFVKIHPVTWNDHICMRADMIVEDQTSVIASSVTMVSVTTSTELDVRYTVTQAKFGVVETKDEAGAWCAATNDDKQFLLIDLEQEKLVTGIVTQGRNSSPDWPDGPTSHWVTSYTLSYGLENGDENQYNDADGQLLVFDGNKDRDTPVTHNLADFNGPFKARYVKIHPVTWNDHICMRADMIVEDARYVKIHPVTWNDHICMRADMIVEDEVKKQVKEVVKQDKMMTAIAESVTETSVMASSSITVSVTTSTELDVRYTVTQAKFGVVETKDEAGAWCAATNDDKQFLLIDLEQEKLVTGIVTQGRNSSPDWPDGPTSHWVTSYTLSYGLENGDENEYKDAKGELQVFNGNTDTDTPVTNSFDQFNGSFKARYVKIHPVTWNDHICMRADMIVEDEVKKQVKEVAKTEEKKTVIAESISETSVMASSSTIVSVTTSTELDVRYTVTQAKFGVVETKDEAGAWCAATNDDKQFLLIDLEQEKLVTGIVTQGRNSSPDWPDGPTSHWVTSYTLSYGVENGDENEYKDAKGELLVFPGNKDTDTPVTNDLLKFNGSFKARYVKIHPVTWNDHICMRADLVVEDEVKKQVKELAVKEEKMSAIVETVTETSVMASSSITVVVTSSTEIDTRYTVTQAKFGVVETKDEAGAWSSRLTKTQTTSNRYSTVILYQRSGVRLLLQVFKGNEDTDTPVTHAFADFNGPFKARYVKIHPKTWYDHICMRAEMIVEDEKKKLEVSKVKTEAIMTSITVSVSMVTVVATVTSSEMSVHHAVSHSKLECVETATEAGAWVAKTSDEKQFLLIDLGSRKVATEVITKGRNSNQIGPDGVTSQWVTSYTISYGVETGDETEYKDENGKLVVFEGNVDRDSAVVHSFAEYSGTFYARFVKIRPVTWHEHIAMRAEIVCDDGCWIGREPPFVIESSGTAEEKDGMKHEAANVLDPVAGLYWSPVVDGKSHLNSKKPQEFGCFSATARYWRLLVTSTHGGAQPNIANVDFFGSKGEWFTQHPPTAIEASGTPVEEEGVLYDANKTLVTSTKTYWKAMDDSTIKEWYIVYDFRMTFTLTKISITNFGDKTHDIKTFTLQTSSTADPYEWKDVKTFADVVAESKDAQVFGDFTGEGRYWRLLVTETHGGAQPYIVQVKFFGWADKEDKFVHVRSSQLTSFAKENWSYKMKIVELEKKVAAVSTDGGEIAETTKADHETGEKEKNTETTTEETTVVEETVKTETRTEESAQTKKEETTSEMSVTQKETEKTESTTEETVTEVSAKEETKREETTVEEAEKTETITEESLEIKKEQTEVATEEITTEQTAAVVATEKTEVTTEERVENKKEETTTEVSMTKEDTDTTENTTEETIAEEMTAVEETENTEIATKEEVEIKKEETVTDKSEKEETKKGETKKEETTVEETEKTEAITEESAETKKEQTEVTKEETTTEETTAVEETKKTKVTTEEKVETKEEQTTTEVSMTKEETERTETKTEEMTAVEETENTEIATKEEVEIKKEETVTDKSEKEETKKGETKKEETTVEETEKTEAITEESAETKKEQTEVTKEETTTEETTAVEETKKTKVTTEEKVETKEEQTTTEVSMTKEETERTETKTEEMTAVEETENTEITTKEKVDIKKEETKESEETKKEETMTEVSVKEEEKTETKKEETTSVTEAEKTEVTKEESVEAKINETATEVSVKEEEKTENKTEETTAVKETKKTEGTMEESVETKKEETTTEVSVKEEEKTETKKEETTSVTEAEKTEVTKKDSVETKKEETTTEVSVKEEEKTETNKEDTAVVEETKKTEVTKEEKVETKKEETTTEVSVKEEEKTETKKEETTAVTEAEKTQVTKEESVEAKKAETVAATEAEKTELTTKQTVETTKEETVTVAVSVSQEEAEKTESKKTETTVAKETKKAEVTKEEKVETKEETTTEVSVTQKETMKEETKKEETAAVVTEAKETDVTTEDSVETQKDKTVTQEETEKAVATRTEETTVVEKADEDTKKEETTTEEIKAVEETKKTEEKVETKKEETSTEVSMTKEESEKTEAKKEETTVAEETDKTEAIIEEKAETTIEETTAEKSVTQEETKKTDTKKDETTVGKETEKIEVAKEETATEVKKEDNVETKKEETALVQENEKTEVTKEESQETKTEVSVKEEEKTETKTEETTVLKEAEKTTEVTKAESVETKKEETETEVSVKEDEKTETKKEETTAITEAEKTEITKEESTETKKEETKTEVSVTQEEVEKTEAKTEETKVVAETKKTKEEKTTDTKKEETVEETKEEDTKTKEEETTVTEETKNTEVTKEESVEAKKDEHVTEATSVTQEETEKTETNKEETTIVEKTGKTEVTSEEKVETNFKEETTTEVSVKEEEKTETKKEETAVVEETKKTEATKEDRVETNKEETMTEVSVKEEGKIETKKEETTAVMEAEKTEGTKEESVESKKEETATEVSVKEEEKTETKKEEMTAVEKSGKLKLQGRERRNEEGRNHD</sequence>
<feature type="compositionally biased region" description="Basic and acidic residues" evidence="4">
    <location>
        <begin position="5227"/>
        <end position="5249"/>
    </location>
</feature>
<accession>C3YKW0</accession>
<feature type="compositionally biased region" description="Basic and acidic residues" evidence="4">
    <location>
        <begin position="4555"/>
        <end position="4588"/>
    </location>
</feature>
<dbReference type="InParanoid" id="C3YKW0"/>
<feature type="compositionally biased region" description="Basic and acidic residues" evidence="4">
    <location>
        <begin position="5183"/>
        <end position="5217"/>
    </location>
</feature>
<proteinExistence type="inferred from homology"/>
<dbReference type="InterPro" id="IPR000421">
    <property type="entry name" value="FA58C"/>
</dbReference>
<dbReference type="InterPro" id="IPR035914">
    <property type="entry name" value="Sperma_CUB_dom_sf"/>
</dbReference>
<feature type="domain" description="F5/8 type C" evidence="6">
    <location>
        <begin position="418"/>
        <end position="581"/>
    </location>
</feature>
<feature type="compositionally biased region" description="Basic and acidic residues" evidence="4">
    <location>
        <begin position="4981"/>
        <end position="5159"/>
    </location>
</feature>
<dbReference type="SUPFAM" id="SSF49854">
    <property type="entry name" value="Spermadhesin, CUB domain"/>
    <property type="match status" value="1"/>
</dbReference>
<feature type="domain" description="F5/8 type C" evidence="6">
    <location>
        <begin position="1696"/>
        <end position="1860"/>
    </location>
</feature>
<dbReference type="CDD" id="cd00057">
    <property type="entry name" value="FA58C"/>
    <property type="match status" value="19"/>
</dbReference>
<dbReference type="InterPro" id="IPR002172">
    <property type="entry name" value="LDrepeatLR_classA_rpt"/>
</dbReference>
<feature type="domain" description="F5/8 type C" evidence="6">
    <location>
        <begin position="3154"/>
        <end position="3313"/>
    </location>
</feature>
<dbReference type="CDD" id="cd00041">
    <property type="entry name" value="CUB"/>
    <property type="match status" value="1"/>
</dbReference>
<comment type="similarity">
    <text evidence="1">Belongs to the neurexin family.</text>
</comment>
<evidence type="ECO:0000259" key="6">
    <source>
        <dbReference type="PROSITE" id="PS50022"/>
    </source>
</evidence>
<dbReference type="PROSITE" id="PS50022">
    <property type="entry name" value="FA58C_3"/>
    <property type="match status" value="20"/>
</dbReference>
<feature type="compositionally biased region" description="Acidic residues" evidence="4">
    <location>
        <begin position="4641"/>
        <end position="4658"/>
    </location>
</feature>
<reference evidence="7" key="1">
    <citation type="journal article" date="2008" name="Nature">
        <title>The amphioxus genome and the evolution of the chordate karyotype.</title>
        <authorList>
            <consortium name="US DOE Joint Genome Institute (JGI-PGF)"/>
            <person name="Putnam N.H."/>
            <person name="Butts T."/>
            <person name="Ferrier D.E.K."/>
            <person name="Furlong R.F."/>
            <person name="Hellsten U."/>
            <person name="Kawashima T."/>
            <person name="Robinson-Rechavi M."/>
            <person name="Shoguchi E."/>
            <person name="Terry A."/>
            <person name="Yu J.-K."/>
            <person name="Benito-Gutierrez E.L."/>
            <person name="Dubchak I."/>
            <person name="Garcia-Fernandez J."/>
            <person name="Gibson-Brown J.J."/>
            <person name="Grigoriev I.V."/>
            <person name="Horton A.C."/>
            <person name="de Jong P.J."/>
            <person name="Jurka J."/>
            <person name="Kapitonov V.V."/>
            <person name="Kohara Y."/>
            <person name="Kuroki Y."/>
            <person name="Lindquist E."/>
            <person name="Lucas S."/>
            <person name="Osoegawa K."/>
            <person name="Pennacchio L.A."/>
            <person name="Salamov A.A."/>
            <person name="Satou Y."/>
            <person name="Sauka-Spengler T."/>
            <person name="Schmutz J."/>
            <person name="Shin-I T."/>
            <person name="Toyoda A."/>
            <person name="Bronner-Fraser M."/>
            <person name="Fujiyama A."/>
            <person name="Holland L.Z."/>
            <person name="Holland P.W.H."/>
            <person name="Satoh N."/>
            <person name="Rokhsar D.S."/>
        </authorList>
    </citation>
    <scope>NUCLEOTIDE SEQUENCE [LARGE SCALE GENOMIC DNA]</scope>
    <source>
        <strain evidence="7">S238N-H82</strain>
        <tissue evidence="7">Testes</tissue>
    </source>
</reference>
<keyword evidence="5" id="KW-0732">Signal</keyword>
<feature type="compositionally biased region" description="Basic and acidic residues" evidence="4">
    <location>
        <begin position="4786"/>
        <end position="4848"/>
    </location>
</feature>
<feature type="region of interest" description="Disordered" evidence="4">
    <location>
        <begin position="4480"/>
        <end position="5785"/>
    </location>
</feature>
<dbReference type="eggNOG" id="KOG2649">
    <property type="taxonomic scope" value="Eukaryota"/>
</dbReference>
<feature type="compositionally biased region" description="Basic and acidic residues" evidence="4">
    <location>
        <begin position="5535"/>
        <end position="5610"/>
    </location>
</feature>
<feature type="compositionally biased region" description="Basic and acidic residues" evidence="4">
    <location>
        <begin position="4510"/>
        <end position="4529"/>
    </location>
</feature>
<dbReference type="SMART" id="SM00231">
    <property type="entry name" value="FA58C"/>
    <property type="match status" value="20"/>
</dbReference>
<dbReference type="SMART" id="SM00192">
    <property type="entry name" value="LDLa"/>
    <property type="match status" value="1"/>
</dbReference>
<protein>
    <recommendedName>
        <fullName evidence="6">F5/8 type C domain-containing protein</fullName>
    </recommendedName>
</protein>
<feature type="compositionally biased region" description="Basic and acidic residues" evidence="4">
    <location>
        <begin position="4607"/>
        <end position="4635"/>
    </location>
</feature>
<feature type="domain" description="F5/8 type C" evidence="6">
    <location>
        <begin position="1155"/>
        <end position="1316"/>
    </location>
</feature>
<evidence type="ECO:0000313" key="7">
    <source>
        <dbReference type="EMBL" id="EEN59178.1"/>
    </source>
</evidence>
<feature type="domain" description="F5/8 type C" evidence="6">
    <location>
        <begin position="2782"/>
        <end position="2946"/>
    </location>
</feature>
<dbReference type="SUPFAM" id="SSF49785">
    <property type="entry name" value="Galactose-binding domain-like"/>
    <property type="match status" value="22"/>
</dbReference>
<dbReference type="CDD" id="cd00112">
    <property type="entry name" value="LDLa"/>
    <property type="match status" value="1"/>
</dbReference>
<feature type="domain" description="F5/8 type C" evidence="6">
    <location>
        <begin position="789"/>
        <end position="953"/>
    </location>
</feature>
<dbReference type="InterPro" id="IPR008979">
    <property type="entry name" value="Galactose-bd-like_sf"/>
</dbReference>
<feature type="domain" description="F5/8 type C" evidence="6">
    <location>
        <begin position="3711"/>
        <end position="3872"/>
    </location>
</feature>
<feature type="compositionally biased region" description="Basic and acidic residues" evidence="4">
    <location>
        <begin position="5371"/>
        <end position="5527"/>
    </location>
</feature>
<feature type="domain" description="F5/8 type C" evidence="6">
    <location>
        <begin position="1881"/>
        <end position="2045"/>
    </location>
</feature>
<feature type="domain" description="F5/8 type C" evidence="6">
    <location>
        <begin position="4033"/>
        <end position="4196"/>
    </location>
</feature>
<feature type="compositionally biased region" description="Basic and acidic residues" evidence="4">
    <location>
        <begin position="4910"/>
        <end position="4973"/>
    </location>
</feature>
<feature type="domain" description="F5/8 type C" evidence="6">
    <location>
        <begin position="3519"/>
        <end position="3687"/>
    </location>
</feature>
<organism>
    <name type="scientific">Branchiostoma floridae</name>
    <name type="common">Florida lancelet</name>
    <name type="synonym">Amphioxus</name>
    <dbReference type="NCBI Taxonomy" id="7739"/>
    <lineage>
        <taxon>Eukaryota</taxon>
        <taxon>Metazoa</taxon>
        <taxon>Chordata</taxon>
        <taxon>Cephalochordata</taxon>
        <taxon>Leptocardii</taxon>
        <taxon>Amphioxiformes</taxon>
        <taxon>Branchiostomatidae</taxon>
        <taxon>Branchiostoma</taxon>
    </lineage>
</organism>
<evidence type="ECO:0000256" key="2">
    <source>
        <dbReference type="ARBA" id="ARBA00023157"/>
    </source>
</evidence>
<keyword evidence="2 3" id="KW-1015">Disulfide bond</keyword>
<feature type="domain" description="F5/8 type C" evidence="6">
    <location>
        <begin position="972"/>
        <end position="1134"/>
    </location>
</feature>
<feature type="domain" description="F5/8 type C" evidence="6">
    <location>
        <begin position="1511"/>
        <end position="1675"/>
    </location>
</feature>
<feature type="compositionally biased region" description="Basic and acidic residues" evidence="4">
    <location>
        <begin position="4662"/>
        <end position="4724"/>
    </location>
</feature>
<dbReference type="FunFam" id="2.60.120.260:FF:000016">
    <property type="entry name" value="Contactin-associated protein-like 4 isoform 1"/>
    <property type="match status" value="16"/>
</dbReference>
<feature type="domain" description="F5/8 type C" evidence="6">
    <location>
        <begin position="3314"/>
        <end position="3477"/>
    </location>
</feature>
<feature type="domain" description="F5/8 type C" evidence="6">
    <location>
        <begin position="1317"/>
        <end position="1480"/>
    </location>
</feature>
<feature type="domain" description="F5/8 type C" evidence="6">
    <location>
        <begin position="602"/>
        <end position="766"/>
    </location>
</feature>
<dbReference type="Gene3D" id="2.60.120.260">
    <property type="entry name" value="Galactose-binding domain-like"/>
    <property type="match status" value="22"/>
</dbReference>
<dbReference type="PROSITE" id="PS50068">
    <property type="entry name" value="LDLRA_2"/>
    <property type="match status" value="1"/>
</dbReference>
<feature type="domain" description="F5/8 type C" evidence="6">
    <location>
        <begin position="2413"/>
        <end position="2576"/>
    </location>
</feature>
<feature type="chain" id="PRO_5002935360" description="F5/8 type C domain-containing protein" evidence="5">
    <location>
        <begin position="23"/>
        <end position="5785"/>
    </location>
</feature>
<feature type="disulfide bond" evidence="3">
    <location>
        <begin position="164"/>
        <end position="182"/>
    </location>
</feature>
<dbReference type="PANTHER" id="PTHR24543">
    <property type="entry name" value="MULTICOPPER OXIDASE-RELATED"/>
    <property type="match status" value="1"/>
</dbReference>
<gene>
    <name evidence="7" type="ORF">BRAFLDRAFT_63199</name>
</gene>
<feature type="compositionally biased region" description="Basic and acidic residues" evidence="4">
    <location>
        <begin position="4883"/>
        <end position="4897"/>
    </location>
</feature>
<name>C3YKW0_BRAFL</name>
<dbReference type="eggNOG" id="KOG0161">
    <property type="taxonomic scope" value="Eukaryota"/>
</dbReference>
<dbReference type="PANTHER" id="PTHR24543:SF335">
    <property type="entry name" value="EGF-LIKE REPEAT AND DISCOIDIN I-LIKE DOMAIN-CONTAINING PROTEIN 3"/>
    <property type="match status" value="1"/>
</dbReference>
<feature type="compositionally biased region" description="Basic and acidic residues" evidence="4">
    <location>
        <begin position="4733"/>
        <end position="4752"/>
    </location>
</feature>
<evidence type="ECO:0000256" key="4">
    <source>
        <dbReference type="SAM" id="MobiDB-lite"/>
    </source>
</evidence>
<dbReference type="eggNOG" id="KOG4475">
    <property type="taxonomic scope" value="Eukaryota"/>
</dbReference>
<evidence type="ECO:0000256" key="5">
    <source>
        <dbReference type="SAM" id="SignalP"/>
    </source>
</evidence>